<accession>A0ACD1G7Z9</accession>
<proteinExistence type="predicted"/>
<keyword evidence="1" id="KW-0489">Methyltransferase</keyword>
<dbReference type="Proteomes" id="UP000249057">
    <property type="component" value="Unassembled WGS sequence"/>
</dbReference>
<dbReference type="EMBL" id="KZ825346">
    <property type="protein sequence ID" value="RAH45369.1"/>
    <property type="molecule type" value="Genomic_DNA"/>
</dbReference>
<sequence length="145" mass="16681">DLPSMIDGAAESLPNEVRDRISFQAHDFFTPQPVQADAYLFRNIFHNWSDSHGVRILQALIPALRPGARIIVNDYLLPEPGLLSLVKERAVRDMDMIMFTHFNSREREEADWVELFRKADSRFANLRIWTPEGASMAIIEAVWEA</sequence>
<evidence type="ECO:0000313" key="2">
    <source>
        <dbReference type="Proteomes" id="UP000249057"/>
    </source>
</evidence>
<feature type="non-terminal residue" evidence="1">
    <location>
        <position position="1"/>
    </location>
</feature>
<organism evidence="1 2">
    <name type="scientific">Aspergillus brunneoviolaceus CBS 621.78</name>
    <dbReference type="NCBI Taxonomy" id="1450534"/>
    <lineage>
        <taxon>Eukaryota</taxon>
        <taxon>Fungi</taxon>
        <taxon>Dikarya</taxon>
        <taxon>Ascomycota</taxon>
        <taxon>Pezizomycotina</taxon>
        <taxon>Eurotiomycetes</taxon>
        <taxon>Eurotiomycetidae</taxon>
        <taxon>Eurotiales</taxon>
        <taxon>Aspergillaceae</taxon>
        <taxon>Aspergillus</taxon>
        <taxon>Aspergillus subgen. Circumdati</taxon>
    </lineage>
</organism>
<protein>
    <submittedName>
        <fullName evidence="1">S-adenosyl-L-methionine-dependent methyltransferase</fullName>
    </submittedName>
</protein>
<evidence type="ECO:0000313" key="1">
    <source>
        <dbReference type="EMBL" id="RAH45369.1"/>
    </source>
</evidence>
<reference evidence="1" key="1">
    <citation type="submission" date="2018-02" db="EMBL/GenBank/DDBJ databases">
        <title>The genomes of Aspergillus section Nigri reveals drivers in fungal speciation.</title>
        <authorList>
            <consortium name="DOE Joint Genome Institute"/>
            <person name="Vesth T.C."/>
            <person name="Nybo J."/>
            <person name="Theobald S."/>
            <person name="Brandl J."/>
            <person name="Frisvad J.C."/>
            <person name="Nielsen K.F."/>
            <person name="Lyhne E.K."/>
            <person name="Kogle M.E."/>
            <person name="Kuo A."/>
            <person name="Riley R."/>
            <person name="Clum A."/>
            <person name="Nolan M."/>
            <person name="Lipzen A."/>
            <person name="Salamov A."/>
            <person name="Henrissat B."/>
            <person name="Wiebenga A."/>
            <person name="De vries R.P."/>
            <person name="Grigoriev I.V."/>
            <person name="Mortensen U.H."/>
            <person name="Andersen M.R."/>
            <person name="Baker S.E."/>
        </authorList>
    </citation>
    <scope>NUCLEOTIDE SEQUENCE</scope>
    <source>
        <strain evidence="1">CBS 621.78</strain>
    </source>
</reference>
<name>A0ACD1G7Z9_9EURO</name>
<keyword evidence="1" id="KW-0808">Transferase</keyword>
<keyword evidence="2" id="KW-1185">Reference proteome</keyword>
<gene>
    <name evidence="1" type="ORF">BO95DRAFT_364042</name>
</gene>